<name>A0A1J7I8C9_9PEZI</name>
<dbReference type="EMBL" id="KV875106">
    <property type="protein sequence ID" value="OIW23701.1"/>
    <property type="molecule type" value="Genomic_DNA"/>
</dbReference>
<accession>A0A1J7I8C9</accession>
<dbReference type="Proteomes" id="UP000182658">
    <property type="component" value="Unassembled WGS sequence"/>
</dbReference>
<evidence type="ECO:0000313" key="2">
    <source>
        <dbReference type="EMBL" id="OIW23701.1"/>
    </source>
</evidence>
<reference evidence="2 3" key="1">
    <citation type="submission" date="2016-10" db="EMBL/GenBank/DDBJ databases">
        <title>Draft genome sequence of Coniochaeta ligniaria NRRL30616, a lignocellulolytic fungus for bioabatement of inhibitors in plant biomass hydrolysates.</title>
        <authorList>
            <consortium name="DOE Joint Genome Institute"/>
            <person name="Jimenez D.J."/>
            <person name="Hector R.E."/>
            <person name="Riley R."/>
            <person name="Sun H."/>
            <person name="Grigoriev I.V."/>
            <person name="Van Elsas J.D."/>
            <person name="Nichols N.N."/>
        </authorList>
    </citation>
    <scope>NUCLEOTIDE SEQUENCE [LARGE SCALE GENOMIC DNA]</scope>
    <source>
        <strain evidence="2 3">NRRL 30616</strain>
    </source>
</reference>
<dbReference type="AlphaFoldDB" id="A0A1J7I8C9"/>
<keyword evidence="3" id="KW-1185">Reference proteome</keyword>
<feature type="signal peptide" evidence="1">
    <location>
        <begin position="1"/>
        <end position="15"/>
    </location>
</feature>
<dbReference type="InParanoid" id="A0A1J7I8C9"/>
<protein>
    <recommendedName>
        <fullName evidence="4">Extracellular membrane protein CFEM domain-containing protein</fullName>
    </recommendedName>
</protein>
<gene>
    <name evidence="2" type="ORF">CONLIGDRAFT_140587</name>
</gene>
<sequence length="167" mass="16719">MLVLSLLALVPLASAATAVCNADNCLRALRNPERLASASSFCATFTAGCAPIPTYLGNCGGDTARISSACSCQFPAPTCTPSTVYVTVPTTVAGDVTTVTLAGDETTVTIPTTVTLPGEDEVITVTVPTTVTLPGEETTSTLTIPGAGEVITVTVPTTVTVLTAAAP</sequence>
<evidence type="ECO:0008006" key="4">
    <source>
        <dbReference type="Google" id="ProtNLM"/>
    </source>
</evidence>
<organism evidence="2 3">
    <name type="scientific">Coniochaeta ligniaria NRRL 30616</name>
    <dbReference type="NCBI Taxonomy" id="1408157"/>
    <lineage>
        <taxon>Eukaryota</taxon>
        <taxon>Fungi</taxon>
        <taxon>Dikarya</taxon>
        <taxon>Ascomycota</taxon>
        <taxon>Pezizomycotina</taxon>
        <taxon>Sordariomycetes</taxon>
        <taxon>Sordariomycetidae</taxon>
        <taxon>Coniochaetales</taxon>
        <taxon>Coniochaetaceae</taxon>
        <taxon>Coniochaeta</taxon>
    </lineage>
</organism>
<proteinExistence type="predicted"/>
<evidence type="ECO:0000256" key="1">
    <source>
        <dbReference type="SAM" id="SignalP"/>
    </source>
</evidence>
<evidence type="ECO:0000313" key="3">
    <source>
        <dbReference type="Proteomes" id="UP000182658"/>
    </source>
</evidence>
<keyword evidence="1" id="KW-0732">Signal</keyword>
<feature type="chain" id="PRO_5012972919" description="Extracellular membrane protein CFEM domain-containing protein" evidence="1">
    <location>
        <begin position="16"/>
        <end position="167"/>
    </location>
</feature>